<protein>
    <submittedName>
        <fullName evidence="2">Uncharacterized protein</fullName>
    </submittedName>
</protein>
<keyword evidence="3" id="KW-1185">Reference proteome</keyword>
<evidence type="ECO:0000313" key="3">
    <source>
        <dbReference type="Proteomes" id="UP001295444"/>
    </source>
</evidence>
<evidence type="ECO:0000256" key="1">
    <source>
        <dbReference type="SAM" id="MobiDB-lite"/>
    </source>
</evidence>
<dbReference type="EMBL" id="OW240916">
    <property type="protein sequence ID" value="CAH2292041.1"/>
    <property type="molecule type" value="Genomic_DNA"/>
</dbReference>
<proteinExistence type="predicted"/>
<dbReference type="AlphaFoldDB" id="A0AAD1W3E0"/>
<reference evidence="2" key="1">
    <citation type="submission" date="2022-03" db="EMBL/GenBank/DDBJ databases">
        <authorList>
            <person name="Alioto T."/>
            <person name="Alioto T."/>
            <person name="Gomez Garrido J."/>
        </authorList>
    </citation>
    <scope>NUCLEOTIDE SEQUENCE</scope>
</reference>
<dbReference type="Proteomes" id="UP001295444">
    <property type="component" value="Chromosome 05"/>
</dbReference>
<sequence>MADGHTGLNLPEPPTITAPHVSLEQWLNKLFLRFWAQPEARIKPTRAQNRGSHQRGKERLAQP</sequence>
<accession>A0AAD1W3E0</accession>
<feature type="region of interest" description="Disordered" evidence="1">
    <location>
        <begin position="41"/>
        <end position="63"/>
    </location>
</feature>
<evidence type="ECO:0000313" key="2">
    <source>
        <dbReference type="EMBL" id="CAH2292041.1"/>
    </source>
</evidence>
<organism evidence="2 3">
    <name type="scientific">Pelobates cultripes</name>
    <name type="common">Western spadefoot toad</name>
    <dbReference type="NCBI Taxonomy" id="61616"/>
    <lineage>
        <taxon>Eukaryota</taxon>
        <taxon>Metazoa</taxon>
        <taxon>Chordata</taxon>
        <taxon>Craniata</taxon>
        <taxon>Vertebrata</taxon>
        <taxon>Euteleostomi</taxon>
        <taxon>Amphibia</taxon>
        <taxon>Batrachia</taxon>
        <taxon>Anura</taxon>
        <taxon>Pelobatoidea</taxon>
        <taxon>Pelobatidae</taxon>
        <taxon>Pelobates</taxon>
    </lineage>
</organism>
<gene>
    <name evidence="2" type="ORF">PECUL_23A003569</name>
</gene>
<name>A0AAD1W3E0_PELCU</name>